<dbReference type="InterPro" id="IPR009846">
    <property type="entry name" value="SF3b5/RDS3-10"/>
</dbReference>
<dbReference type="PIRSF" id="PIRSF037010">
    <property type="entry name" value="Splicing_factor_3B_subunit_5"/>
    <property type="match status" value="1"/>
</dbReference>
<comment type="similarity">
    <text evidence="1 2">Belongs to the SF3B5 family.</text>
</comment>
<evidence type="ECO:0000313" key="3">
    <source>
        <dbReference type="EMBL" id="CAE2241662.1"/>
    </source>
</evidence>
<dbReference type="GO" id="GO:0000398">
    <property type="term" value="P:mRNA splicing, via spliceosome"/>
    <property type="evidence" value="ECO:0007669"/>
    <property type="project" value="UniProtKB-UniRule"/>
</dbReference>
<dbReference type="PANTHER" id="PTHR20978">
    <property type="entry name" value="SPLICING FACTOR 3B SUBUNIT 5"/>
    <property type="match status" value="1"/>
</dbReference>
<dbReference type="EMBL" id="HBKP01025728">
    <property type="protein sequence ID" value="CAE2241662.1"/>
    <property type="molecule type" value="Transcribed_RNA"/>
</dbReference>
<gene>
    <name evidence="3" type="ORF">VSP0166_LOCUS17878</name>
</gene>
<reference evidence="3" key="1">
    <citation type="submission" date="2021-01" db="EMBL/GenBank/DDBJ databases">
        <authorList>
            <person name="Corre E."/>
            <person name="Pelletier E."/>
            <person name="Niang G."/>
            <person name="Scheremetjew M."/>
            <person name="Finn R."/>
            <person name="Kale V."/>
            <person name="Holt S."/>
            <person name="Cochrane G."/>
            <person name="Meng A."/>
            <person name="Brown T."/>
            <person name="Cohen L."/>
        </authorList>
    </citation>
    <scope>NUCLEOTIDE SEQUENCE</scope>
    <source>
        <strain evidence="3">DIVA3 518/3/11/1/6</strain>
    </source>
</reference>
<sequence length="92" mass="10446">MATRETLQSQLEHLQAKYVGTGHADITKHEWFVNQHRDTFSSYLGHAGLMTFFGAVENESVGRVRYNFLSKMILPCGPPPKETEDEDEDMAT</sequence>
<evidence type="ECO:0000256" key="2">
    <source>
        <dbReference type="PIRNR" id="PIRNR037010"/>
    </source>
</evidence>
<dbReference type="AlphaFoldDB" id="A0A7S4MT87"/>
<organism evidence="3">
    <name type="scientific">Vannella robusta</name>
    <dbReference type="NCBI Taxonomy" id="1487602"/>
    <lineage>
        <taxon>Eukaryota</taxon>
        <taxon>Amoebozoa</taxon>
        <taxon>Discosea</taxon>
        <taxon>Flabellinia</taxon>
        <taxon>Vannellidae</taxon>
        <taxon>Vannella</taxon>
    </lineage>
</organism>
<name>A0A7S4MT87_9EUKA</name>
<dbReference type="InterPro" id="IPR017089">
    <property type="entry name" value="Splicing_factor_3B_subunit_5"/>
</dbReference>
<protein>
    <recommendedName>
        <fullName evidence="2">Splicing factor subunit</fullName>
    </recommendedName>
</protein>
<dbReference type="Pfam" id="PF07189">
    <property type="entry name" value="SF3b10"/>
    <property type="match status" value="1"/>
</dbReference>
<accession>A0A7S4MT87</accession>
<dbReference type="GO" id="GO:0071011">
    <property type="term" value="C:precatalytic spliceosome"/>
    <property type="evidence" value="ECO:0007669"/>
    <property type="project" value="TreeGrafter"/>
</dbReference>
<proteinExistence type="inferred from homology"/>
<dbReference type="GO" id="GO:0005686">
    <property type="term" value="C:U2 snRNP"/>
    <property type="evidence" value="ECO:0007669"/>
    <property type="project" value="TreeGrafter"/>
</dbReference>
<dbReference type="PANTHER" id="PTHR20978:SF0">
    <property type="entry name" value="SPLICING FACTOR 3B SUBUNIT 5"/>
    <property type="match status" value="1"/>
</dbReference>
<evidence type="ECO:0000256" key="1">
    <source>
        <dbReference type="ARBA" id="ARBA00009568"/>
    </source>
</evidence>